<protein>
    <submittedName>
        <fullName evidence="1">Uncharacterized protein</fullName>
    </submittedName>
</protein>
<sequence>MVHQKDHTDDLVYVSPTINASKYHFVVIDPVTWHPAAKAPKLKPEAEARMTKAFHDALVKALAHDFRVITPEECEPTCANTIRVRAAITNIRRSKWYYNALPIVAGFAAGAVGGGVPPIPPPFPGGASEELVATDATTGETLIAISTYNNGMPWNMMGQWLPYAHAKRAFRLASELMEEEFHKIKKNESTQVAFQNPS</sequence>
<proteinExistence type="predicted"/>
<reference evidence="1 2" key="1">
    <citation type="submission" date="2013-08" db="EMBL/GenBank/DDBJ databases">
        <title>Gluconobacter thailandicus NBRC 3257 whole genome sequence.</title>
        <authorList>
            <person name="Matsutani M."/>
            <person name="Yakushi T."/>
            <person name="Matsushita K."/>
        </authorList>
    </citation>
    <scope>NUCLEOTIDE SEQUENCE [LARGE SCALE GENOMIC DNA]</scope>
    <source>
        <strain evidence="1 2">NBRC 3257</strain>
    </source>
</reference>
<dbReference type="InterPro" id="IPR021747">
    <property type="entry name" value="DUF3313"/>
</dbReference>
<organism evidence="1 2">
    <name type="scientific">Gluconobacter thailandicus NBRC 3257</name>
    <dbReference type="NCBI Taxonomy" id="1381097"/>
    <lineage>
        <taxon>Bacteria</taxon>
        <taxon>Pseudomonadati</taxon>
        <taxon>Pseudomonadota</taxon>
        <taxon>Alphaproteobacteria</taxon>
        <taxon>Acetobacterales</taxon>
        <taxon>Acetobacteraceae</taxon>
        <taxon>Gluconobacter</taxon>
    </lineage>
</organism>
<evidence type="ECO:0000313" key="2">
    <source>
        <dbReference type="Proteomes" id="UP000018209"/>
    </source>
</evidence>
<dbReference type="Pfam" id="PF11769">
    <property type="entry name" value="DUF3313"/>
    <property type="match status" value="1"/>
</dbReference>
<dbReference type="EMBL" id="BASM01000003">
    <property type="protein sequence ID" value="GAD25298.1"/>
    <property type="molecule type" value="Genomic_DNA"/>
</dbReference>
<name>A0ABQ0ISV8_GLUTH</name>
<keyword evidence="2" id="KW-1185">Reference proteome</keyword>
<dbReference type="Proteomes" id="UP000018209">
    <property type="component" value="Unassembled WGS sequence"/>
</dbReference>
<evidence type="ECO:0000313" key="1">
    <source>
        <dbReference type="EMBL" id="GAD25298.1"/>
    </source>
</evidence>
<comment type="caution">
    <text evidence="1">The sequence shown here is derived from an EMBL/GenBank/DDBJ whole genome shotgun (WGS) entry which is preliminary data.</text>
</comment>
<gene>
    <name evidence="1" type="ORF">NBRC3257_0297</name>
</gene>
<accession>A0ABQ0ISV8</accession>